<dbReference type="FunFam" id="3.40.50.10480:FF:000001">
    <property type="entry name" value="IMP4, U3 small nucleolar ribonucleoprotein"/>
    <property type="match status" value="1"/>
</dbReference>
<dbReference type="InterPro" id="IPR007109">
    <property type="entry name" value="Brix"/>
</dbReference>
<dbReference type="PANTHER" id="PTHR22734:SF2">
    <property type="entry name" value="U3 SMALL NUCLEOLAR RIBONUCLEOPROTEIN PROTEIN IMP4"/>
    <property type="match status" value="1"/>
</dbReference>
<name>A0A814W1K3_9BILA</name>
<dbReference type="PANTHER" id="PTHR22734">
    <property type="entry name" value="U3 SMALL NUCLEOLAR RIBONUCLEOPROTEIN PROTEIN IMP4"/>
    <property type="match status" value="1"/>
</dbReference>
<proteinExistence type="predicted"/>
<evidence type="ECO:0000259" key="1">
    <source>
        <dbReference type="PROSITE" id="PS50833"/>
    </source>
</evidence>
<sequence>MLRRQARLRREYVYRKSIEQRQKTIEDKKKRLTEAINENRKIPTDLRDDALKLQQQADWDDAGGQGIISAEDDEYRWAGVEDPKVIITTSHDPSIISAEDDEYRWAGVEDPKVIITTSHDPSSKLKQFSKELNRLIPNSQRINRGNYNSRQIVEACRSNQVTDLILVQETRGVPDVIQISHFPYGPTASFSLSNVVMRHDVPDVGPMSEQYPHLIFSNLTSKLGQRTTNILKYLFPVPKEDSHRTITFVNQDDFISFRHHVYKKNEGQIELTELGPRFEMKLYQIKLGTIDQLDACDTEWQYRPFMNTTRKRQFLANENDKE</sequence>
<dbReference type="GO" id="GO:0034457">
    <property type="term" value="C:Mpp10 complex"/>
    <property type="evidence" value="ECO:0007669"/>
    <property type="project" value="UniProtKB-ARBA"/>
</dbReference>
<dbReference type="EMBL" id="CAJNOE010000400">
    <property type="protein sequence ID" value="CAF1195552.1"/>
    <property type="molecule type" value="Genomic_DNA"/>
</dbReference>
<dbReference type="GO" id="GO:0032040">
    <property type="term" value="C:small-subunit processome"/>
    <property type="evidence" value="ECO:0007669"/>
    <property type="project" value="TreeGrafter"/>
</dbReference>
<dbReference type="Gene3D" id="3.40.50.10480">
    <property type="entry name" value="Probable brix-domain ribosomal biogenesis protein"/>
    <property type="match status" value="1"/>
</dbReference>
<feature type="domain" description="Brix" evidence="1">
    <location>
        <begin position="111"/>
        <end position="291"/>
    </location>
</feature>
<dbReference type="SUPFAM" id="SSF52954">
    <property type="entry name" value="Class II aaRS ABD-related"/>
    <property type="match status" value="1"/>
</dbReference>
<protein>
    <recommendedName>
        <fullName evidence="1">Brix domain-containing protein</fullName>
    </recommendedName>
</protein>
<dbReference type="SMART" id="SM00879">
    <property type="entry name" value="Brix"/>
    <property type="match status" value="1"/>
</dbReference>
<dbReference type="GO" id="GO:0005654">
    <property type="term" value="C:nucleoplasm"/>
    <property type="evidence" value="ECO:0007669"/>
    <property type="project" value="UniProtKB-ARBA"/>
</dbReference>
<dbReference type="GO" id="GO:0030515">
    <property type="term" value="F:snoRNA binding"/>
    <property type="evidence" value="ECO:0007669"/>
    <property type="project" value="TreeGrafter"/>
</dbReference>
<evidence type="ECO:0000313" key="2">
    <source>
        <dbReference type="EMBL" id="CAF1195552.1"/>
    </source>
</evidence>
<organism evidence="2 3">
    <name type="scientific">Adineta steineri</name>
    <dbReference type="NCBI Taxonomy" id="433720"/>
    <lineage>
        <taxon>Eukaryota</taxon>
        <taxon>Metazoa</taxon>
        <taxon>Spiralia</taxon>
        <taxon>Gnathifera</taxon>
        <taxon>Rotifera</taxon>
        <taxon>Eurotatoria</taxon>
        <taxon>Bdelloidea</taxon>
        <taxon>Adinetida</taxon>
        <taxon>Adinetidae</taxon>
        <taxon>Adineta</taxon>
    </lineage>
</organism>
<dbReference type="PROSITE" id="PS50833">
    <property type="entry name" value="BRIX"/>
    <property type="match status" value="1"/>
</dbReference>
<dbReference type="AlphaFoldDB" id="A0A814W1K3"/>
<dbReference type="Pfam" id="PF04427">
    <property type="entry name" value="Brix"/>
    <property type="match status" value="1"/>
</dbReference>
<dbReference type="GO" id="GO:0006364">
    <property type="term" value="P:rRNA processing"/>
    <property type="evidence" value="ECO:0007669"/>
    <property type="project" value="InterPro"/>
</dbReference>
<dbReference type="Proteomes" id="UP000663860">
    <property type="component" value="Unassembled WGS sequence"/>
</dbReference>
<comment type="caution">
    <text evidence="2">The sequence shown here is derived from an EMBL/GenBank/DDBJ whole genome shotgun (WGS) entry which is preliminary data.</text>
</comment>
<dbReference type="InterPro" id="IPR044281">
    <property type="entry name" value="IMP4/RPF1"/>
</dbReference>
<dbReference type="GO" id="GO:0042274">
    <property type="term" value="P:ribosomal small subunit biogenesis"/>
    <property type="evidence" value="ECO:0007669"/>
    <property type="project" value="UniProtKB-ARBA"/>
</dbReference>
<gene>
    <name evidence="2" type="ORF">IZO911_LOCUS28298</name>
</gene>
<dbReference type="GO" id="GO:0042134">
    <property type="term" value="F:rRNA primary transcript binding"/>
    <property type="evidence" value="ECO:0007669"/>
    <property type="project" value="InterPro"/>
</dbReference>
<reference evidence="2" key="1">
    <citation type="submission" date="2021-02" db="EMBL/GenBank/DDBJ databases">
        <authorList>
            <person name="Nowell W R."/>
        </authorList>
    </citation>
    <scope>NUCLEOTIDE SEQUENCE</scope>
</reference>
<evidence type="ECO:0000313" key="3">
    <source>
        <dbReference type="Proteomes" id="UP000663860"/>
    </source>
</evidence>
<accession>A0A814W1K3</accession>